<dbReference type="EMBL" id="JBBCAQ010000006">
    <property type="protein sequence ID" value="KAK7603778.1"/>
    <property type="molecule type" value="Genomic_DNA"/>
</dbReference>
<reference evidence="2 3" key="1">
    <citation type="submission" date="2024-03" db="EMBL/GenBank/DDBJ databases">
        <title>Adaptation during the transition from Ophiocordyceps entomopathogen to insect associate is accompanied by gene loss and intensified selection.</title>
        <authorList>
            <person name="Ward C.M."/>
            <person name="Onetto C.A."/>
            <person name="Borneman A.R."/>
        </authorList>
    </citation>
    <scope>NUCLEOTIDE SEQUENCE [LARGE SCALE GENOMIC DNA]</scope>
    <source>
        <strain evidence="2">AWRI1</strain>
        <tissue evidence="2">Single Adult Female</tissue>
    </source>
</reference>
<gene>
    <name evidence="2" type="ORF">V9T40_003777</name>
</gene>
<dbReference type="AlphaFoldDB" id="A0AAN9TTC1"/>
<accession>A0AAN9TTC1</accession>
<evidence type="ECO:0000313" key="2">
    <source>
        <dbReference type="EMBL" id="KAK7603778.1"/>
    </source>
</evidence>
<organism evidence="2 3">
    <name type="scientific">Parthenolecanium corni</name>
    <dbReference type="NCBI Taxonomy" id="536013"/>
    <lineage>
        <taxon>Eukaryota</taxon>
        <taxon>Metazoa</taxon>
        <taxon>Ecdysozoa</taxon>
        <taxon>Arthropoda</taxon>
        <taxon>Hexapoda</taxon>
        <taxon>Insecta</taxon>
        <taxon>Pterygota</taxon>
        <taxon>Neoptera</taxon>
        <taxon>Paraneoptera</taxon>
        <taxon>Hemiptera</taxon>
        <taxon>Sternorrhyncha</taxon>
        <taxon>Coccoidea</taxon>
        <taxon>Coccidae</taxon>
        <taxon>Parthenolecanium</taxon>
    </lineage>
</organism>
<sequence>MTPPGTSSVNGNTPKTLPRRRESEPCNSKLSLTPTLKDCLTKTTPTRSRLHTPGARFNECSFLHVIINI</sequence>
<comment type="caution">
    <text evidence="2">The sequence shown here is derived from an EMBL/GenBank/DDBJ whole genome shotgun (WGS) entry which is preliminary data.</text>
</comment>
<dbReference type="Proteomes" id="UP001367676">
    <property type="component" value="Unassembled WGS sequence"/>
</dbReference>
<feature type="compositionally biased region" description="Polar residues" evidence="1">
    <location>
        <begin position="1"/>
        <end position="15"/>
    </location>
</feature>
<evidence type="ECO:0000256" key="1">
    <source>
        <dbReference type="SAM" id="MobiDB-lite"/>
    </source>
</evidence>
<name>A0AAN9TTC1_9HEMI</name>
<protein>
    <submittedName>
        <fullName evidence="2">Uncharacterized protein</fullName>
    </submittedName>
</protein>
<keyword evidence="3" id="KW-1185">Reference proteome</keyword>
<evidence type="ECO:0000313" key="3">
    <source>
        <dbReference type="Proteomes" id="UP001367676"/>
    </source>
</evidence>
<proteinExistence type="predicted"/>
<feature type="region of interest" description="Disordered" evidence="1">
    <location>
        <begin position="1"/>
        <end position="29"/>
    </location>
</feature>